<keyword evidence="1" id="KW-1133">Transmembrane helix</keyword>
<dbReference type="EMBL" id="PCVY01000022">
    <property type="protein sequence ID" value="PIQ87014.1"/>
    <property type="molecule type" value="Genomic_DNA"/>
</dbReference>
<evidence type="ECO:0000256" key="1">
    <source>
        <dbReference type="SAM" id="Phobius"/>
    </source>
</evidence>
<dbReference type="Proteomes" id="UP000230859">
    <property type="component" value="Unassembled WGS sequence"/>
</dbReference>
<organism evidence="2 3">
    <name type="scientific">Candidatus Abzuiibacterium crystallinum</name>
    <dbReference type="NCBI Taxonomy" id="1974748"/>
    <lineage>
        <taxon>Bacteria</taxon>
        <taxon>Pseudomonadati</taxon>
        <taxon>Candidatus Omnitrophota</taxon>
        <taxon>Candidatus Abzuiibacterium</taxon>
    </lineage>
</organism>
<comment type="caution">
    <text evidence="2">The sequence shown here is derived from an EMBL/GenBank/DDBJ whole genome shotgun (WGS) entry which is preliminary data.</text>
</comment>
<keyword evidence="1" id="KW-0812">Transmembrane</keyword>
<accession>A0A2H0LTL4</accession>
<evidence type="ECO:0000313" key="3">
    <source>
        <dbReference type="Proteomes" id="UP000230859"/>
    </source>
</evidence>
<sequence>MAQKLQTKNLQGIWFWLKWITIAIAGFTASIAFWNWLLLKRLGADVTEPRVTICWFIAVFGSWFLILTVLMKKKEKVMGHMDKQDEATVSWWLIWIGLTIGTFFLSVWFWTPFIAEHFGSIKESPNSIIWVIAVFGTWLIALTPLMIFMYQKVDYAYERARAMRQQKADLPRLDDPVKIRSILVDEKKRRIPEVLTEQLKKVPPTIKGGHLVTAILKDGRRIENVFIAKRKEILGLYDAQELLFDPQDIVSMIPANLDHPPDFTEKVWLRLDGNSA</sequence>
<reference evidence="2 3" key="1">
    <citation type="submission" date="2017-09" db="EMBL/GenBank/DDBJ databases">
        <title>Depth-based differentiation of microbial function through sediment-hosted aquifers and enrichment of novel symbionts in the deep terrestrial subsurface.</title>
        <authorList>
            <person name="Probst A.J."/>
            <person name="Ladd B."/>
            <person name="Jarett J.K."/>
            <person name="Geller-Mcgrath D.E."/>
            <person name="Sieber C.M."/>
            <person name="Emerson J.B."/>
            <person name="Anantharaman K."/>
            <person name="Thomas B.C."/>
            <person name="Malmstrom R."/>
            <person name="Stieglmeier M."/>
            <person name="Klingl A."/>
            <person name="Woyke T."/>
            <person name="Ryan C.M."/>
            <person name="Banfield J.F."/>
        </authorList>
    </citation>
    <scope>NUCLEOTIDE SEQUENCE [LARGE SCALE GENOMIC DNA]</scope>
    <source>
        <strain evidence="2">CG11_big_fil_rev_8_21_14_0_20_45_26</strain>
    </source>
</reference>
<feature type="transmembrane region" description="Helical" evidence="1">
    <location>
        <begin position="49"/>
        <end position="70"/>
    </location>
</feature>
<evidence type="ECO:0000313" key="2">
    <source>
        <dbReference type="EMBL" id="PIQ87014.1"/>
    </source>
</evidence>
<proteinExistence type="predicted"/>
<feature type="transmembrane region" description="Helical" evidence="1">
    <location>
        <begin position="127"/>
        <end position="150"/>
    </location>
</feature>
<name>A0A2H0LTL4_9BACT</name>
<gene>
    <name evidence="2" type="ORF">COV74_02395</name>
</gene>
<keyword evidence="1" id="KW-0472">Membrane</keyword>
<dbReference type="AlphaFoldDB" id="A0A2H0LTL4"/>
<protein>
    <submittedName>
        <fullName evidence="2">Uncharacterized protein</fullName>
    </submittedName>
</protein>
<feature type="transmembrane region" description="Helical" evidence="1">
    <location>
        <begin position="91"/>
        <end position="115"/>
    </location>
</feature>
<feature type="transmembrane region" description="Helical" evidence="1">
    <location>
        <begin position="12"/>
        <end position="37"/>
    </location>
</feature>